<dbReference type="Proteomes" id="UP001372834">
    <property type="component" value="Unassembled WGS sequence"/>
</dbReference>
<gene>
    <name evidence="1" type="ORF">RUM43_011031</name>
</gene>
<sequence>MIRTRESDKPIVTFRGRHFRGSREKRNDLEKSCIVTLDDGVIAINQGLEKFDTSSIIGSITVIQRQSLDS</sequence>
<evidence type="ECO:0000313" key="1">
    <source>
        <dbReference type="EMBL" id="KAK6620736.1"/>
    </source>
</evidence>
<reference evidence="1 2" key="1">
    <citation type="submission" date="2023-10" db="EMBL/GenBank/DDBJ databases">
        <title>Genomes of two closely related lineages of the louse Polyplax serrata with different host specificities.</title>
        <authorList>
            <person name="Martinu J."/>
            <person name="Tarabai H."/>
            <person name="Stefka J."/>
            <person name="Hypsa V."/>
        </authorList>
    </citation>
    <scope>NUCLEOTIDE SEQUENCE [LARGE SCALE GENOMIC DNA]</scope>
    <source>
        <strain evidence="1">HR10_N</strain>
    </source>
</reference>
<name>A0AAN8P602_POLSC</name>
<accession>A0AAN8P602</accession>
<protein>
    <submittedName>
        <fullName evidence="1">Uncharacterized protein</fullName>
    </submittedName>
</protein>
<evidence type="ECO:0000313" key="2">
    <source>
        <dbReference type="Proteomes" id="UP001372834"/>
    </source>
</evidence>
<dbReference type="AlphaFoldDB" id="A0AAN8P602"/>
<comment type="caution">
    <text evidence="1">The sequence shown here is derived from an EMBL/GenBank/DDBJ whole genome shotgun (WGS) entry which is preliminary data.</text>
</comment>
<dbReference type="EMBL" id="JAWJWE010000039">
    <property type="protein sequence ID" value="KAK6620736.1"/>
    <property type="molecule type" value="Genomic_DNA"/>
</dbReference>
<organism evidence="1 2">
    <name type="scientific">Polyplax serrata</name>
    <name type="common">Common mouse louse</name>
    <dbReference type="NCBI Taxonomy" id="468196"/>
    <lineage>
        <taxon>Eukaryota</taxon>
        <taxon>Metazoa</taxon>
        <taxon>Ecdysozoa</taxon>
        <taxon>Arthropoda</taxon>
        <taxon>Hexapoda</taxon>
        <taxon>Insecta</taxon>
        <taxon>Pterygota</taxon>
        <taxon>Neoptera</taxon>
        <taxon>Paraneoptera</taxon>
        <taxon>Psocodea</taxon>
        <taxon>Troctomorpha</taxon>
        <taxon>Phthiraptera</taxon>
        <taxon>Anoplura</taxon>
        <taxon>Polyplacidae</taxon>
        <taxon>Polyplax</taxon>
    </lineage>
</organism>
<proteinExistence type="predicted"/>